<keyword evidence="4" id="KW-1185">Reference proteome</keyword>
<feature type="compositionally biased region" description="Acidic residues" evidence="1">
    <location>
        <begin position="145"/>
        <end position="154"/>
    </location>
</feature>
<proteinExistence type="predicted"/>
<evidence type="ECO:0000313" key="3">
    <source>
        <dbReference type="EMBL" id="GBP14479.1"/>
    </source>
</evidence>
<gene>
    <name evidence="3" type="ORF">EVAR_73678_1</name>
</gene>
<dbReference type="AlphaFoldDB" id="A0A4C1TIV5"/>
<comment type="caution">
    <text evidence="3">The sequence shown here is derived from an EMBL/GenBank/DDBJ whole genome shotgun (WGS) entry which is preliminary data.</text>
</comment>
<keyword evidence="2" id="KW-0732">Signal</keyword>
<organism evidence="3 4">
    <name type="scientific">Eumeta variegata</name>
    <name type="common">Bagworm moth</name>
    <name type="synonym">Eumeta japonica</name>
    <dbReference type="NCBI Taxonomy" id="151549"/>
    <lineage>
        <taxon>Eukaryota</taxon>
        <taxon>Metazoa</taxon>
        <taxon>Ecdysozoa</taxon>
        <taxon>Arthropoda</taxon>
        <taxon>Hexapoda</taxon>
        <taxon>Insecta</taxon>
        <taxon>Pterygota</taxon>
        <taxon>Neoptera</taxon>
        <taxon>Endopterygota</taxon>
        <taxon>Lepidoptera</taxon>
        <taxon>Glossata</taxon>
        <taxon>Ditrysia</taxon>
        <taxon>Tineoidea</taxon>
        <taxon>Psychidae</taxon>
        <taxon>Oiketicinae</taxon>
        <taxon>Eumeta</taxon>
    </lineage>
</organism>
<feature type="compositionally biased region" description="Low complexity" evidence="1">
    <location>
        <begin position="168"/>
        <end position="178"/>
    </location>
</feature>
<name>A0A4C1TIV5_EUMVA</name>
<dbReference type="Proteomes" id="UP000299102">
    <property type="component" value="Unassembled WGS sequence"/>
</dbReference>
<evidence type="ECO:0000256" key="1">
    <source>
        <dbReference type="SAM" id="MobiDB-lite"/>
    </source>
</evidence>
<feature type="chain" id="PRO_5020040815" evidence="2">
    <location>
        <begin position="20"/>
        <end position="195"/>
    </location>
</feature>
<sequence length="195" mass="21829">LVNLPILASWLLFHFATKTEHLYAALCLSGLGGGLMEAPVGSNVCRRNYGTKISASYQRLIHVRYYRRFHTVYIGFIDGLADNSSYFGKQSSHNGCEGGFLQHIEEEFNRLYDELITQPVLEERTEEAYYDSITVNNTKTTSGFDLEESTETEEQISTTERADDEVRTTTSSTTTTTTIVKDQPSSKAKDVLSSA</sequence>
<feature type="region of interest" description="Disordered" evidence="1">
    <location>
        <begin position="140"/>
        <end position="195"/>
    </location>
</feature>
<feature type="signal peptide" evidence="2">
    <location>
        <begin position="1"/>
        <end position="19"/>
    </location>
</feature>
<dbReference type="EMBL" id="BGZK01005543">
    <property type="protein sequence ID" value="GBP14479.1"/>
    <property type="molecule type" value="Genomic_DNA"/>
</dbReference>
<evidence type="ECO:0000256" key="2">
    <source>
        <dbReference type="SAM" id="SignalP"/>
    </source>
</evidence>
<protein>
    <submittedName>
        <fullName evidence="3">Uncharacterized protein</fullName>
    </submittedName>
</protein>
<evidence type="ECO:0000313" key="4">
    <source>
        <dbReference type="Proteomes" id="UP000299102"/>
    </source>
</evidence>
<reference evidence="3 4" key="1">
    <citation type="journal article" date="2019" name="Commun. Biol.">
        <title>The bagworm genome reveals a unique fibroin gene that provides high tensile strength.</title>
        <authorList>
            <person name="Kono N."/>
            <person name="Nakamura H."/>
            <person name="Ohtoshi R."/>
            <person name="Tomita M."/>
            <person name="Numata K."/>
            <person name="Arakawa K."/>
        </authorList>
    </citation>
    <scope>NUCLEOTIDE SEQUENCE [LARGE SCALE GENOMIC DNA]</scope>
</reference>
<feature type="non-terminal residue" evidence="3">
    <location>
        <position position="1"/>
    </location>
</feature>
<accession>A0A4C1TIV5</accession>